<accession>A0ACC3A5G7</accession>
<sequence length="554" mass="62509">MFHQQALRRLSRSAIDETFINPVLPGFNPDPSFVRVGRDYFLTTSSFEYTPGAPIYHSTDLIQWTLIGHALTRKSQLDIKAPEPGGGVWACTLRHHDGCFYLTTCVWDKYRPQASEERAWPRGFYVKTKDIWDSDSWSDPVYFDQPGFDQDLFWDTDGKVYLSTTHQKVNRDPDSKLKNFAVHVCEVDMETGNSLSKATLIRESTVGNGVSEGSHIFKKGDYYYLFTAEGGTEDGHSECVFRSKTGPLGPWEECPQNPVLRNTTDEEVQNVGHCDLIEDVDGRWFAVCLAVRPIKTDSGWLPSNFGRETFLQLVTWTEDGWPRFNAGKPLAIKCTARGLYVYDQPKRWRDNFESSQLQPGWYRKNTPLKAHADSSLTERAGYLRLYGGPYKLTSPASPTALFRKQLHRQCVWKTQLSFQPGSSSNAEAGTCIYMNYFTCSSIGVRGHADGRRRIHFTPADADAISVELETNDADVVLFIECQEMHYRFGFEEAAGGDKRGGSARIKWVGEIAMSAMVAEPPIGMQFTGMMLGLYAFADMQRSLVPADFAFAEVM</sequence>
<reference evidence="1" key="1">
    <citation type="submission" date="2022-10" db="EMBL/GenBank/DDBJ databases">
        <title>Culturing micro-colonial fungi from biological soil crusts in the Mojave desert and describing Neophaeococcomyces mojavensis, and introducing the new genera and species Taxawa tesnikishii.</title>
        <authorList>
            <person name="Kurbessoian T."/>
            <person name="Stajich J.E."/>
        </authorList>
    </citation>
    <scope>NUCLEOTIDE SEQUENCE</scope>
    <source>
        <strain evidence="1">JES_112</strain>
    </source>
</reference>
<proteinExistence type="predicted"/>
<name>A0ACC3A5G7_9EURO</name>
<evidence type="ECO:0000313" key="2">
    <source>
        <dbReference type="Proteomes" id="UP001172386"/>
    </source>
</evidence>
<organism evidence="1 2">
    <name type="scientific">Neophaeococcomyces mojaviensis</name>
    <dbReference type="NCBI Taxonomy" id="3383035"/>
    <lineage>
        <taxon>Eukaryota</taxon>
        <taxon>Fungi</taxon>
        <taxon>Dikarya</taxon>
        <taxon>Ascomycota</taxon>
        <taxon>Pezizomycotina</taxon>
        <taxon>Eurotiomycetes</taxon>
        <taxon>Chaetothyriomycetidae</taxon>
        <taxon>Chaetothyriales</taxon>
        <taxon>Chaetothyriales incertae sedis</taxon>
        <taxon>Neophaeococcomyces</taxon>
    </lineage>
</organism>
<keyword evidence="2" id="KW-1185">Reference proteome</keyword>
<dbReference type="Proteomes" id="UP001172386">
    <property type="component" value="Unassembled WGS sequence"/>
</dbReference>
<protein>
    <submittedName>
        <fullName evidence="1">Uncharacterized protein</fullName>
    </submittedName>
</protein>
<evidence type="ECO:0000313" key="1">
    <source>
        <dbReference type="EMBL" id="KAJ9655643.1"/>
    </source>
</evidence>
<comment type="caution">
    <text evidence="1">The sequence shown here is derived from an EMBL/GenBank/DDBJ whole genome shotgun (WGS) entry which is preliminary data.</text>
</comment>
<dbReference type="EMBL" id="JAPDRQ010000092">
    <property type="protein sequence ID" value="KAJ9655643.1"/>
    <property type="molecule type" value="Genomic_DNA"/>
</dbReference>
<gene>
    <name evidence="1" type="ORF">H2198_005541</name>
</gene>